<dbReference type="Proteomes" id="UP000502005">
    <property type="component" value="Plasmid pNE1B"/>
</dbReference>
<evidence type="ECO:0000313" key="14">
    <source>
        <dbReference type="EMBL" id="QGY32995.1"/>
    </source>
</evidence>
<evidence type="ECO:0000259" key="11">
    <source>
        <dbReference type="Pfam" id="PF25917"/>
    </source>
</evidence>
<dbReference type="Pfam" id="PF25967">
    <property type="entry name" value="RND-MFP_C"/>
    <property type="match status" value="1"/>
</dbReference>
<evidence type="ECO:0000256" key="7">
    <source>
        <dbReference type="ARBA" id="ARBA00023136"/>
    </source>
</evidence>
<dbReference type="NCBIfam" id="TIGR01730">
    <property type="entry name" value="RND_mfp"/>
    <property type="match status" value="1"/>
</dbReference>
<name>A0A6B9GH65_PANCY</name>
<evidence type="ECO:0000256" key="8">
    <source>
        <dbReference type="ARBA" id="ARBA00023139"/>
    </source>
</evidence>
<feature type="domain" description="Multidrug resistance protein MdtA-like barrel-sandwich hybrid" evidence="11">
    <location>
        <begin position="64"/>
        <end position="207"/>
    </location>
</feature>
<dbReference type="GO" id="GO:0046677">
    <property type="term" value="P:response to antibiotic"/>
    <property type="evidence" value="ECO:0007669"/>
    <property type="project" value="TreeGrafter"/>
</dbReference>
<evidence type="ECO:0000259" key="13">
    <source>
        <dbReference type="Pfam" id="PF25967"/>
    </source>
</evidence>
<keyword evidence="5" id="KW-0997">Cell inner membrane</keyword>
<keyword evidence="3" id="KW-0813">Transport</keyword>
<dbReference type="EMBL" id="CP024770">
    <property type="protein sequence ID" value="QGY32995.1"/>
    <property type="molecule type" value="Genomic_DNA"/>
</dbReference>
<proteinExistence type="inferred from homology"/>
<gene>
    <name evidence="14" type="ORF">CUN67_29130</name>
</gene>
<dbReference type="GO" id="GO:0022857">
    <property type="term" value="F:transmembrane transporter activity"/>
    <property type="evidence" value="ECO:0007669"/>
    <property type="project" value="InterPro"/>
</dbReference>
<evidence type="ECO:0000256" key="6">
    <source>
        <dbReference type="ARBA" id="ARBA00022729"/>
    </source>
</evidence>
<dbReference type="Pfam" id="PF25876">
    <property type="entry name" value="HH_MFP_RND"/>
    <property type="match status" value="1"/>
</dbReference>
<keyword evidence="7" id="KW-0472">Membrane</keyword>
<dbReference type="Pfam" id="PF25944">
    <property type="entry name" value="Beta-barrel_RND"/>
    <property type="match status" value="1"/>
</dbReference>
<dbReference type="GO" id="GO:0005886">
    <property type="term" value="C:plasma membrane"/>
    <property type="evidence" value="ECO:0007669"/>
    <property type="project" value="UniProtKB-SubCell"/>
</dbReference>
<dbReference type="InterPro" id="IPR006143">
    <property type="entry name" value="RND_pump_MFP"/>
</dbReference>
<feature type="domain" description="Multidrug resistance protein MdtA-like C-terminal permuted SH3" evidence="13">
    <location>
        <begin position="304"/>
        <end position="366"/>
    </location>
</feature>
<comment type="subcellular location">
    <subcellularLocation>
        <location evidence="1">Cell inner membrane</location>
        <topology evidence="1">Lipid-anchor</topology>
    </subcellularLocation>
</comment>
<dbReference type="GO" id="GO:0009636">
    <property type="term" value="P:response to toxic substance"/>
    <property type="evidence" value="ECO:0007669"/>
    <property type="project" value="UniProtKB-ARBA"/>
</dbReference>
<dbReference type="FunFam" id="2.40.420.20:FF:000001">
    <property type="entry name" value="Efflux RND transporter periplasmic adaptor subunit"/>
    <property type="match status" value="1"/>
</dbReference>
<evidence type="ECO:0000313" key="15">
    <source>
        <dbReference type="Proteomes" id="UP000502005"/>
    </source>
</evidence>
<dbReference type="Pfam" id="PF25917">
    <property type="entry name" value="BSH_RND"/>
    <property type="match status" value="1"/>
</dbReference>
<comment type="similarity">
    <text evidence="2">Belongs to the membrane fusion protein (MFP) (TC 8.A.1) family.</text>
</comment>
<dbReference type="PANTHER" id="PTHR30158">
    <property type="entry name" value="ACRA/E-RELATED COMPONENT OF DRUG EFFLUX TRANSPORTER"/>
    <property type="match status" value="1"/>
</dbReference>
<evidence type="ECO:0000256" key="5">
    <source>
        <dbReference type="ARBA" id="ARBA00022519"/>
    </source>
</evidence>
<reference evidence="14 15" key="1">
    <citation type="submission" date="2017-11" db="EMBL/GenBank/DDBJ databases">
        <title>Genome sequence of Pantoea cypripedii NE1.</title>
        <authorList>
            <person name="Nascimento F.X."/>
        </authorList>
    </citation>
    <scope>NUCLEOTIDE SEQUENCE [LARGE SCALE GENOMIC DNA]</scope>
    <source>
        <strain evidence="14 15">NE1</strain>
        <plasmid evidence="15">pne1b</plasmid>
    </source>
</reference>
<dbReference type="Gene3D" id="2.40.30.170">
    <property type="match status" value="1"/>
</dbReference>
<dbReference type="InterPro" id="IPR058625">
    <property type="entry name" value="MdtA-like_BSH"/>
</dbReference>
<protein>
    <submittedName>
        <fullName evidence="14">Efflux transporter periplasmic adaptor subunit</fullName>
    </submittedName>
</protein>
<keyword evidence="6" id="KW-0732">Signal</keyword>
<keyword evidence="4" id="KW-1003">Cell membrane</keyword>
<dbReference type="InterPro" id="IPR058626">
    <property type="entry name" value="MdtA-like_b-barrel"/>
</dbReference>
<dbReference type="GO" id="GO:0042908">
    <property type="term" value="P:xenobiotic transport"/>
    <property type="evidence" value="ECO:0007669"/>
    <property type="project" value="UniProtKB-ARBA"/>
</dbReference>
<dbReference type="InterPro" id="IPR058627">
    <property type="entry name" value="MdtA-like_C"/>
</dbReference>
<dbReference type="FunFam" id="2.40.30.170:FF:000001">
    <property type="entry name" value="Multidrug resistance efflux transporter MdtE"/>
    <property type="match status" value="1"/>
</dbReference>
<dbReference type="Gene3D" id="2.40.50.100">
    <property type="match status" value="1"/>
</dbReference>
<dbReference type="PANTHER" id="PTHR30158:SF3">
    <property type="entry name" value="MULTIDRUG EFFLUX PUMP SUBUNIT ACRA-RELATED"/>
    <property type="match status" value="1"/>
</dbReference>
<evidence type="ECO:0000256" key="9">
    <source>
        <dbReference type="ARBA" id="ARBA00023288"/>
    </source>
</evidence>
<keyword evidence="9" id="KW-0449">Lipoprotein</keyword>
<dbReference type="Gene3D" id="2.40.420.20">
    <property type="match status" value="1"/>
</dbReference>
<keyword evidence="8" id="KW-0564">Palmitate</keyword>
<evidence type="ECO:0000256" key="4">
    <source>
        <dbReference type="ARBA" id="ARBA00022475"/>
    </source>
</evidence>
<evidence type="ECO:0000259" key="10">
    <source>
        <dbReference type="Pfam" id="PF25876"/>
    </source>
</evidence>
<organism evidence="14 15">
    <name type="scientific">Pantoea cypripedii</name>
    <name type="common">Pectobacterium cypripedii</name>
    <name type="synonym">Erwinia cypripedii</name>
    <dbReference type="NCBI Taxonomy" id="55209"/>
    <lineage>
        <taxon>Bacteria</taxon>
        <taxon>Pseudomonadati</taxon>
        <taxon>Pseudomonadota</taxon>
        <taxon>Gammaproteobacteria</taxon>
        <taxon>Enterobacterales</taxon>
        <taxon>Erwiniaceae</taxon>
        <taxon>Pantoea</taxon>
    </lineage>
</organism>
<evidence type="ECO:0000256" key="3">
    <source>
        <dbReference type="ARBA" id="ARBA00022448"/>
    </source>
</evidence>
<sequence>MPNNVALKPLALLCAFTILSLTGCDNSSGKNAQAQEAPEVQVLTLHTQSLAVSTELPGRTSAFRVAEVRPQVSGIILKRAFTEGSDVVAGQTLYQIDPAPFRASFDNAKAAVSQAEANARIAQVTLNRYRSLSGTHYISRQDYDQAEATAAQTRAAVEAASAAQETARINLAWSTITSPISGRIGRSSVTEGALVQNAQTDALATVQQLDPMYVDVTQSSEDFLRLQQELASGKLRQNAGKAVVSVILGNGAVYPRTGTLAFSDVTVDQTTGSITLRAIVPNPDHALLPGMFVRARLDEGTDPQALLIPQQAVTRTPRGDATTLVVGSDNKVEVRTISVSQAEGDKWRVNGGLQAGERVIVSGIQRAQPGMTVKPVTANASSSSSTGTAD</sequence>
<evidence type="ECO:0000259" key="12">
    <source>
        <dbReference type="Pfam" id="PF25944"/>
    </source>
</evidence>
<evidence type="ECO:0000256" key="1">
    <source>
        <dbReference type="ARBA" id="ARBA00004519"/>
    </source>
</evidence>
<dbReference type="RefSeq" id="WP_208719004.1">
    <property type="nucleotide sequence ID" value="NZ_CP024770.1"/>
</dbReference>
<accession>A0A6B9GH65</accession>
<dbReference type="SUPFAM" id="SSF111369">
    <property type="entry name" value="HlyD-like secretion proteins"/>
    <property type="match status" value="1"/>
</dbReference>
<keyword evidence="14" id="KW-0614">Plasmid</keyword>
<geneLocation type="plasmid" evidence="15">
    <name>pne1b</name>
</geneLocation>
<dbReference type="Gene3D" id="1.10.287.470">
    <property type="entry name" value="Helix hairpin bin"/>
    <property type="match status" value="1"/>
</dbReference>
<dbReference type="InterPro" id="IPR058624">
    <property type="entry name" value="MdtA-like_HH"/>
</dbReference>
<evidence type="ECO:0000256" key="2">
    <source>
        <dbReference type="ARBA" id="ARBA00009477"/>
    </source>
</evidence>
<feature type="domain" description="Multidrug resistance protein MdtA-like beta-barrel" evidence="12">
    <location>
        <begin position="211"/>
        <end position="301"/>
    </location>
</feature>
<feature type="domain" description="Multidrug resistance protein MdtA-like alpha-helical hairpin" evidence="10">
    <location>
        <begin position="106"/>
        <end position="174"/>
    </location>
</feature>
<dbReference type="AlphaFoldDB" id="A0A6B9GH65"/>